<evidence type="ECO:0000313" key="3">
    <source>
        <dbReference type="Proteomes" id="UP000828390"/>
    </source>
</evidence>
<dbReference type="EMBL" id="JAIWYP010000006">
    <property type="protein sequence ID" value="KAH3804572.1"/>
    <property type="molecule type" value="Genomic_DNA"/>
</dbReference>
<feature type="compositionally biased region" description="Pro residues" evidence="1">
    <location>
        <begin position="1"/>
        <end position="10"/>
    </location>
</feature>
<reference evidence="2" key="2">
    <citation type="submission" date="2020-11" db="EMBL/GenBank/DDBJ databases">
        <authorList>
            <person name="McCartney M.A."/>
            <person name="Auch B."/>
            <person name="Kono T."/>
            <person name="Mallez S."/>
            <person name="Becker A."/>
            <person name="Gohl D.M."/>
            <person name="Silverstein K.A.T."/>
            <person name="Koren S."/>
            <person name="Bechman K.B."/>
            <person name="Herman A."/>
            <person name="Abrahante J.E."/>
            <person name="Garbe J."/>
        </authorList>
    </citation>
    <scope>NUCLEOTIDE SEQUENCE</scope>
    <source>
        <strain evidence="2">Duluth1</strain>
        <tissue evidence="2">Whole animal</tissue>
    </source>
</reference>
<reference evidence="2" key="1">
    <citation type="journal article" date="2019" name="bioRxiv">
        <title>The Genome of the Zebra Mussel, Dreissena polymorpha: A Resource for Invasive Species Research.</title>
        <authorList>
            <person name="McCartney M.A."/>
            <person name="Auch B."/>
            <person name="Kono T."/>
            <person name="Mallez S."/>
            <person name="Zhang Y."/>
            <person name="Obille A."/>
            <person name="Becker A."/>
            <person name="Abrahante J.E."/>
            <person name="Garbe J."/>
            <person name="Badalamenti J.P."/>
            <person name="Herman A."/>
            <person name="Mangelson H."/>
            <person name="Liachko I."/>
            <person name="Sullivan S."/>
            <person name="Sone E.D."/>
            <person name="Koren S."/>
            <person name="Silverstein K.A.T."/>
            <person name="Beckman K.B."/>
            <person name="Gohl D.M."/>
        </authorList>
    </citation>
    <scope>NUCLEOTIDE SEQUENCE</scope>
    <source>
        <strain evidence="2">Duluth1</strain>
        <tissue evidence="2">Whole animal</tissue>
    </source>
</reference>
<name>A0A9D4FZ31_DREPO</name>
<organism evidence="2 3">
    <name type="scientific">Dreissena polymorpha</name>
    <name type="common">Zebra mussel</name>
    <name type="synonym">Mytilus polymorpha</name>
    <dbReference type="NCBI Taxonomy" id="45954"/>
    <lineage>
        <taxon>Eukaryota</taxon>
        <taxon>Metazoa</taxon>
        <taxon>Spiralia</taxon>
        <taxon>Lophotrochozoa</taxon>
        <taxon>Mollusca</taxon>
        <taxon>Bivalvia</taxon>
        <taxon>Autobranchia</taxon>
        <taxon>Heteroconchia</taxon>
        <taxon>Euheterodonta</taxon>
        <taxon>Imparidentia</taxon>
        <taxon>Neoheterodontei</taxon>
        <taxon>Myida</taxon>
        <taxon>Dreissenoidea</taxon>
        <taxon>Dreissenidae</taxon>
        <taxon>Dreissena</taxon>
    </lineage>
</organism>
<dbReference type="AlphaFoldDB" id="A0A9D4FZ31"/>
<proteinExistence type="predicted"/>
<protein>
    <submittedName>
        <fullName evidence="2">Uncharacterized protein</fullName>
    </submittedName>
</protein>
<accession>A0A9D4FZ31</accession>
<dbReference type="Proteomes" id="UP000828390">
    <property type="component" value="Unassembled WGS sequence"/>
</dbReference>
<feature type="region of interest" description="Disordered" evidence="1">
    <location>
        <begin position="1"/>
        <end position="22"/>
    </location>
</feature>
<sequence length="74" mass="8212">MDMLDPPSPHPASLSKPGMSYSDEKENLLKAWEAIQSKMLNTRIEESPARTCCVLCHSTVDNITHCDTCGKNAY</sequence>
<evidence type="ECO:0000256" key="1">
    <source>
        <dbReference type="SAM" id="MobiDB-lite"/>
    </source>
</evidence>
<evidence type="ECO:0000313" key="2">
    <source>
        <dbReference type="EMBL" id="KAH3804572.1"/>
    </source>
</evidence>
<comment type="caution">
    <text evidence="2">The sequence shown here is derived from an EMBL/GenBank/DDBJ whole genome shotgun (WGS) entry which is preliminary data.</text>
</comment>
<gene>
    <name evidence="2" type="ORF">DPMN_132859</name>
</gene>
<keyword evidence="3" id="KW-1185">Reference proteome</keyword>